<evidence type="ECO:0000313" key="2">
    <source>
        <dbReference type="Proteomes" id="UP000095287"/>
    </source>
</evidence>
<sequence length="139" mass="15745">MVFTFRIILFIATIHFAASLKCYRGHWNKQVGNVPPRYDLAECDKSESVCLIQKDYNKHIVRFMCFKNGDIKNYCKQSKVEIRTTKFDMDLFCCNTYDGCNQSIHRVEAGPVEEASGAALVCHPSLLLFLVISIAASAL</sequence>
<dbReference type="AlphaFoldDB" id="A0A1I8AR88"/>
<name>A0A1I8AR88_9BILA</name>
<accession>A0A1I8AR88</accession>
<dbReference type="Proteomes" id="UP000095287">
    <property type="component" value="Unplaced"/>
</dbReference>
<protein>
    <submittedName>
        <fullName evidence="3">Activin_recp domain-containing protein</fullName>
    </submittedName>
</protein>
<organism evidence="2 3">
    <name type="scientific">Steinernema glaseri</name>
    <dbReference type="NCBI Taxonomy" id="37863"/>
    <lineage>
        <taxon>Eukaryota</taxon>
        <taxon>Metazoa</taxon>
        <taxon>Ecdysozoa</taxon>
        <taxon>Nematoda</taxon>
        <taxon>Chromadorea</taxon>
        <taxon>Rhabditida</taxon>
        <taxon>Tylenchina</taxon>
        <taxon>Panagrolaimomorpha</taxon>
        <taxon>Strongyloidoidea</taxon>
        <taxon>Steinernematidae</taxon>
        <taxon>Steinernema</taxon>
    </lineage>
</organism>
<proteinExistence type="predicted"/>
<feature type="chain" id="PRO_5009314963" evidence="1">
    <location>
        <begin position="20"/>
        <end position="139"/>
    </location>
</feature>
<keyword evidence="1" id="KW-0732">Signal</keyword>
<feature type="signal peptide" evidence="1">
    <location>
        <begin position="1"/>
        <end position="19"/>
    </location>
</feature>
<dbReference type="WBParaSite" id="L893_g8063.t1">
    <property type="protein sequence ID" value="L893_g8063.t1"/>
    <property type="gene ID" value="L893_g8063"/>
</dbReference>
<keyword evidence="2" id="KW-1185">Reference proteome</keyword>
<evidence type="ECO:0000313" key="3">
    <source>
        <dbReference type="WBParaSite" id="L893_g8063.t1"/>
    </source>
</evidence>
<reference evidence="3" key="1">
    <citation type="submission" date="2016-11" db="UniProtKB">
        <authorList>
            <consortium name="WormBaseParasite"/>
        </authorList>
    </citation>
    <scope>IDENTIFICATION</scope>
</reference>
<evidence type="ECO:0000256" key="1">
    <source>
        <dbReference type="SAM" id="SignalP"/>
    </source>
</evidence>